<sequence length="474" mass="51511">MKCPKCGKEFDDAVKFCSNCGAKIEQEEPQALNPTEGSKSPSSEARKAPTEDAESVATSVNKFQAEESTKNTTESDMGEILKSIQNDSHVSFWKKVRDKFSKKTWKKIGIGTLSAVVVVAVCAIAIYKPKPEQIVISKDTLTVGLNESPKIPLKVTPSNASSRSFQLIGSDSKVATFAIVKENGSISAKINPEKVGSVTLKIKYQSKSNGEKTSNVVSIVVIDKVAQKKQADDIIKQIDALSNVTLDDYDKVQKLDSAYKNLPEYAKSLVSNNRKIYDAEDTIADLAKAKAAPTIQAIDKIGTVTKDSGKNIDAARKLYDSLPDGAKQAVTNYDDLVSAESELQSIQAAEQEAAQKVQEIKDFKNSCGSYSYKEIARNPDSYTGKSAKFTGQVIQVINDGNEVALRVNVTKGEYGLWDDTMYIVYSYPDSSSPKILEDDIITMYGTLAGNETYTSTLGASVTIPAMAAQYIDIQ</sequence>
<evidence type="ECO:0000313" key="6">
    <source>
        <dbReference type="Proteomes" id="UP001300604"/>
    </source>
</evidence>
<dbReference type="RefSeq" id="WP_275845088.1">
    <property type="nucleotide sequence ID" value="NZ_CP135996.1"/>
</dbReference>
<keyword evidence="3" id="KW-0812">Transmembrane</keyword>
<keyword evidence="1" id="KW-0175">Coiled coil</keyword>
<dbReference type="EMBL" id="CP135996">
    <property type="protein sequence ID" value="WOC31660.1"/>
    <property type="molecule type" value="Genomic_DNA"/>
</dbReference>
<feature type="transmembrane region" description="Helical" evidence="3">
    <location>
        <begin position="108"/>
        <end position="127"/>
    </location>
</feature>
<keyword evidence="6" id="KW-1185">Reference proteome</keyword>
<keyword evidence="3" id="KW-1133">Transmembrane helix</keyword>
<feature type="domain" description="Zinc-ribbon" evidence="4">
    <location>
        <begin position="2"/>
        <end position="24"/>
    </location>
</feature>
<evidence type="ECO:0000259" key="4">
    <source>
        <dbReference type="Pfam" id="PF13240"/>
    </source>
</evidence>
<dbReference type="Pfam" id="PF13240">
    <property type="entry name" value="Zn_Ribbon_1"/>
    <property type="match status" value="1"/>
</dbReference>
<feature type="compositionally biased region" description="Polar residues" evidence="2">
    <location>
        <begin position="32"/>
        <end position="43"/>
    </location>
</feature>
<dbReference type="InterPro" id="IPR026870">
    <property type="entry name" value="Zinc_ribbon_dom"/>
</dbReference>
<evidence type="ECO:0000256" key="1">
    <source>
        <dbReference type="SAM" id="Coils"/>
    </source>
</evidence>
<keyword evidence="3" id="KW-0472">Membrane</keyword>
<reference evidence="5" key="1">
    <citation type="submission" date="2023-09" db="EMBL/GenBank/DDBJ databases">
        <authorList>
            <person name="Zeng C."/>
        </authorList>
    </citation>
    <scope>NUCLEOTIDE SEQUENCE</scope>
    <source>
        <strain evidence="5">ZCY20-5</strain>
    </source>
</reference>
<gene>
    <name evidence="5" type="ORF">PXC00_10640</name>
</gene>
<organism evidence="5 6">
    <name type="scientific">Caproicibacterium argilliputei</name>
    <dbReference type="NCBI Taxonomy" id="3030016"/>
    <lineage>
        <taxon>Bacteria</taxon>
        <taxon>Bacillati</taxon>
        <taxon>Bacillota</taxon>
        <taxon>Clostridia</taxon>
        <taxon>Eubacteriales</taxon>
        <taxon>Oscillospiraceae</taxon>
        <taxon>Caproicibacterium</taxon>
    </lineage>
</organism>
<feature type="region of interest" description="Disordered" evidence="2">
    <location>
        <begin position="27"/>
        <end position="75"/>
    </location>
</feature>
<feature type="coiled-coil region" evidence="1">
    <location>
        <begin position="336"/>
        <end position="366"/>
    </location>
</feature>
<evidence type="ECO:0000313" key="5">
    <source>
        <dbReference type="EMBL" id="WOC31660.1"/>
    </source>
</evidence>
<dbReference type="Proteomes" id="UP001300604">
    <property type="component" value="Chromosome"/>
</dbReference>
<dbReference type="AlphaFoldDB" id="A0AA97D9R7"/>
<proteinExistence type="predicted"/>
<reference evidence="5" key="2">
    <citation type="submission" date="2024-06" db="EMBL/GenBank/DDBJ databases">
        <title>Caproicibacterium argilliputei sp. nov, a novel caproic acid producing anaerobic bacterium isolated from pit mud.</title>
        <authorList>
            <person name="Xia S."/>
        </authorList>
    </citation>
    <scope>NUCLEOTIDE SEQUENCE</scope>
    <source>
        <strain evidence="5">ZCY20-5</strain>
    </source>
</reference>
<evidence type="ECO:0000256" key="3">
    <source>
        <dbReference type="SAM" id="Phobius"/>
    </source>
</evidence>
<protein>
    <submittedName>
        <fullName evidence="5">Zinc ribbon domain-containing protein</fullName>
    </submittedName>
</protein>
<evidence type="ECO:0000256" key="2">
    <source>
        <dbReference type="SAM" id="MobiDB-lite"/>
    </source>
</evidence>
<accession>A0AA97D9R7</accession>
<name>A0AA97D9R7_9FIRM</name>
<dbReference type="KEGG" id="carl:PXC00_10640"/>